<evidence type="ECO:0000313" key="1">
    <source>
        <dbReference type="EMBL" id="VYS92654.1"/>
    </source>
</evidence>
<proteinExistence type="predicted"/>
<dbReference type="PROSITE" id="PS51107">
    <property type="entry name" value="PTS_EIIC_TYPE_5"/>
    <property type="match status" value="1"/>
</dbReference>
<accession>A0A6N2SI47</accession>
<dbReference type="AlphaFoldDB" id="A0A6N2SI47"/>
<dbReference type="InterPro" id="IPR004699">
    <property type="entry name" value="PTS_IID_sorb"/>
</dbReference>
<dbReference type="NCBIfam" id="TIGR00821">
    <property type="entry name" value="EII-GUT"/>
    <property type="match status" value="1"/>
</dbReference>
<gene>
    <name evidence="1" type="primary">srlA_2</name>
    <name evidence="1" type="ORF">ACLFYP115_00961</name>
</gene>
<sequence length="184" mass="20305">MNVIVKFASGFMGLFDTGAQTFIGWVSGIVPKVLLLLILMNTIIALVGQDRINKFAKVCSKNVILAYGVLPFIAAFMLGNPMAFSMGKFLPERQKPSYYASAAYHCHTNSGIFPHINPGEIFIYMGIAAGIQKLGLNETDLALRYLLVGLVMNFFAGWVTDFTTKIVMKQQGIELSNEIKLEDQ</sequence>
<dbReference type="GO" id="GO:0016020">
    <property type="term" value="C:membrane"/>
    <property type="evidence" value="ECO:0007669"/>
    <property type="project" value="InterPro"/>
</dbReference>
<name>A0A6N2SI47_9FIRM</name>
<protein>
    <submittedName>
        <fullName evidence="1">Glucitol/sorbitol permease IIC component</fullName>
    </submittedName>
</protein>
<dbReference type="PIRSF" id="PIRSF038321">
    <property type="entry name" value="PTS_glc_srb_IIC"/>
    <property type="match status" value="1"/>
</dbReference>
<dbReference type="EMBL" id="CACRSQ010000003">
    <property type="protein sequence ID" value="VYS92654.1"/>
    <property type="molecule type" value="Genomic_DNA"/>
</dbReference>
<dbReference type="Pfam" id="PF03608">
    <property type="entry name" value="EII-GUT"/>
    <property type="match status" value="1"/>
</dbReference>
<organism evidence="1">
    <name type="scientific">Anaerostipes caccae</name>
    <dbReference type="NCBI Taxonomy" id="105841"/>
    <lineage>
        <taxon>Bacteria</taxon>
        <taxon>Bacillati</taxon>
        <taxon>Bacillota</taxon>
        <taxon>Clostridia</taxon>
        <taxon>Lachnospirales</taxon>
        <taxon>Lachnospiraceae</taxon>
        <taxon>Anaerostipes</taxon>
    </lineage>
</organism>
<dbReference type="PANTHER" id="PTHR40399">
    <property type="entry name" value="PTS SYSTEM GLUCITOL/SORBITOL-SPECIFIC EIIC COMPONENT"/>
    <property type="match status" value="1"/>
</dbReference>
<reference evidence="1" key="1">
    <citation type="submission" date="2019-11" db="EMBL/GenBank/DDBJ databases">
        <authorList>
            <person name="Feng L."/>
        </authorList>
    </citation>
    <scope>NUCLEOTIDE SEQUENCE</scope>
    <source>
        <strain evidence="1">AcaccaeLFYP115</strain>
    </source>
</reference>
<dbReference type="RefSeq" id="WP_006565780.1">
    <property type="nucleotide sequence ID" value="NZ_CACRSQ010000003.1"/>
</dbReference>
<dbReference type="PANTHER" id="PTHR40399:SF1">
    <property type="entry name" value="PTS SYSTEM GLUCITOL_SORBITOL-SPECIFIC EIIC COMPONENT"/>
    <property type="match status" value="1"/>
</dbReference>
<dbReference type="GO" id="GO:0009401">
    <property type="term" value="P:phosphoenolpyruvate-dependent sugar phosphotransferase system"/>
    <property type="evidence" value="ECO:0007669"/>
    <property type="project" value="InterPro"/>
</dbReference>